<feature type="domain" description="HemY N-terminal" evidence="7">
    <location>
        <begin position="30"/>
        <end position="143"/>
    </location>
</feature>
<feature type="compositionally biased region" description="Polar residues" evidence="5">
    <location>
        <begin position="517"/>
        <end position="526"/>
    </location>
</feature>
<name>A0A2S0MNA1_9RHOB</name>
<evidence type="ECO:0000313" key="9">
    <source>
        <dbReference type="Proteomes" id="UP000237655"/>
    </source>
</evidence>
<evidence type="ECO:0000256" key="4">
    <source>
        <dbReference type="ARBA" id="ARBA00023136"/>
    </source>
</evidence>
<keyword evidence="3 6" id="KW-1133">Transmembrane helix</keyword>
<keyword evidence="4 6" id="KW-0472">Membrane</keyword>
<dbReference type="Gene3D" id="1.25.40.10">
    <property type="entry name" value="Tetratricopeptide repeat domain"/>
    <property type="match status" value="2"/>
</dbReference>
<reference evidence="9" key="1">
    <citation type="submission" date="2018-03" db="EMBL/GenBank/DDBJ databases">
        <title>Genomic analysis of the strain SH-1 isolated from shrimp intestine.</title>
        <authorList>
            <person name="Kim Y.-S."/>
            <person name="Kim S.-E."/>
            <person name="Kim K.-H."/>
        </authorList>
    </citation>
    <scope>NUCLEOTIDE SEQUENCE [LARGE SCALE GENOMIC DNA]</scope>
    <source>
        <strain evidence="9">SH-1</strain>
    </source>
</reference>
<evidence type="ECO:0000256" key="2">
    <source>
        <dbReference type="ARBA" id="ARBA00022692"/>
    </source>
</evidence>
<feature type="transmembrane region" description="Helical" evidence="6">
    <location>
        <begin position="49"/>
        <end position="76"/>
    </location>
</feature>
<proteinExistence type="predicted"/>
<feature type="region of interest" description="Disordered" evidence="5">
    <location>
        <begin position="470"/>
        <end position="526"/>
    </location>
</feature>
<sequence length="526" mass="56301">MLWSLVKILVFIALVAALAVGAGYLLESDGGVQVTMAGTEYTLGPLQSVIAVLVLVLALWLGLKLLSLLVAVLKFLNGDETALSRYFDRNREKRGYKALSDGLMALASGEGRLALAKAAKAEKYLDDPELTNLLIAQAAEMAGDTRKATETYKKLIVSDATRFVGVRGVMKQKLAQGDTDTARKLAEKALALKPKHEEVQDVLLKLQAQAGDWKGARGTLSTKLRSGSMPRDLYRRRDAVLALSEARDILNEDAAIEDVEEAITANKLSPDLVPAAALAARTYVARGKKRNAVRVLKRAWEAQPHPDLAAAFAEIEPDETPAARVKRFGALTHIHPQNPETRLLLAELNVVAEDFPEARRALGDLADSSGDVRALTLMAAIERGEGASDAVVHGWLARAYAAPRGPQWVCDNCQHVHATWAPVCESCEGFDTLSWKVPVVPDAPSATGIEMLPLIVGKPAEIAAEISDDNGDMVDSAPADAALAGETAAEAATETDNTSPDAEDDRLKNTVDAVRNLNGSVETRGS</sequence>
<keyword evidence="2 6" id="KW-0812">Transmembrane</keyword>
<dbReference type="AlphaFoldDB" id="A0A2S0MNA1"/>
<dbReference type="EMBL" id="CP027665">
    <property type="protein sequence ID" value="AVO37193.1"/>
    <property type="molecule type" value="Genomic_DNA"/>
</dbReference>
<evidence type="ECO:0000256" key="1">
    <source>
        <dbReference type="ARBA" id="ARBA00004370"/>
    </source>
</evidence>
<dbReference type="RefSeq" id="WP_106471506.1">
    <property type="nucleotide sequence ID" value="NZ_CP027665.1"/>
</dbReference>
<accession>A0A2S0MNA1</accession>
<feature type="compositionally biased region" description="Low complexity" evidence="5">
    <location>
        <begin position="477"/>
        <end position="495"/>
    </location>
</feature>
<organism evidence="8 9">
    <name type="scientific">Pukyongiella litopenaei</name>
    <dbReference type="NCBI Taxonomy" id="2605946"/>
    <lineage>
        <taxon>Bacteria</taxon>
        <taxon>Pseudomonadati</taxon>
        <taxon>Pseudomonadota</taxon>
        <taxon>Alphaproteobacteria</taxon>
        <taxon>Rhodobacterales</taxon>
        <taxon>Paracoccaceae</taxon>
        <taxon>Pukyongiella</taxon>
    </lineage>
</organism>
<dbReference type="PIRSF" id="PIRSF031802">
    <property type="entry name" value="UCP031802"/>
    <property type="match status" value="1"/>
</dbReference>
<evidence type="ECO:0000313" key="8">
    <source>
        <dbReference type="EMBL" id="AVO37193.1"/>
    </source>
</evidence>
<dbReference type="Pfam" id="PF14559">
    <property type="entry name" value="TPR_19"/>
    <property type="match status" value="1"/>
</dbReference>
<dbReference type="InterPro" id="IPR016982">
    <property type="entry name" value="Mms48"/>
</dbReference>
<dbReference type="InterPro" id="IPR011990">
    <property type="entry name" value="TPR-like_helical_dom_sf"/>
</dbReference>
<evidence type="ECO:0000256" key="3">
    <source>
        <dbReference type="ARBA" id="ARBA00022989"/>
    </source>
</evidence>
<comment type="subcellular location">
    <subcellularLocation>
        <location evidence="1">Membrane</location>
    </subcellularLocation>
</comment>
<dbReference type="GO" id="GO:0016020">
    <property type="term" value="C:membrane"/>
    <property type="evidence" value="ECO:0007669"/>
    <property type="project" value="UniProtKB-SubCell"/>
</dbReference>
<protein>
    <submittedName>
        <fullName evidence="8">Tetratricopeptide repeat protein</fullName>
    </submittedName>
</protein>
<dbReference type="KEGG" id="thas:C6Y53_05375"/>
<dbReference type="Pfam" id="PF07219">
    <property type="entry name" value="HemY_N"/>
    <property type="match status" value="1"/>
</dbReference>
<evidence type="ECO:0000259" key="7">
    <source>
        <dbReference type="Pfam" id="PF07219"/>
    </source>
</evidence>
<dbReference type="Proteomes" id="UP000237655">
    <property type="component" value="Chromosome"/>
</dbReference>
<gene>
    <name evidence="8" type="ORF">C6Y53_05375</name>
</gene>
<dbReference type="InterPro" id="IPR010817">
    <property type="entry name" value="HemY_N"/>
</dbReference>
<evidence type="ECO:0000256" key="5">
    <source>
        <dbReference type="SAM" id="MobiDB-lite"/>
    </source>
</evidence>
<keyword evidence="9" id="KW-1185">Reference proteome</keyword>
<dbReference type="SUPFAM" id="SSF48452">
    <property type="entry name" value="TPR-like"/>
    <property type="match status" value="1"/>
</dbReference>
<evidence type="ECO:0000256" key="6">
    <source>
        <dbReference type="SAM" id="Phobius"/>
    </source>
</evidence>